<dbReference type="Gene3D" id="2.20.70.10">
    <property type="match status" value="2"/>
</dbReference>
<gene>
    <name evidence="3" type="ORF">CCR75_000306</name>
</gene>
<dbReference type="OrthoDB" id="195748at2759"/>
<dbReference type="PROSITE" id="PS01159">
    <property type="entry name" value="WW_DOMAIN_1"/>
    <property type="match status" value="2"/>
</dbReference>
<dbReference type="SUPFAM" id="SSF51045">
    <property type="entry name" value="WW domain"/>
    <property type="match status" value="2"/>
</dbReference>
<dbReference type="RefSeq" id="XP_067818040.1">
    <property type="nucleotide sequence ID" value="XM_067958414.1"/>
</dbReference>
<dbReference type="AlphaFoldDB" id="A0A976FL12"/>
<reference evidence="3 4" key="1">
    <citation type="journal article" date="2021" name="Genome Biol.">
        <title>AFLAP: assembly-free linkage analysis pipeline using k-mers from genome sequencing data.</title>
        <authorList>
            <person name="Fletcher K."/>
            <person name="Zhang L."/>
            <person name="Gil J."/>
            <person name="Han R."/>
            <person name="Cavanaugh K."/>
            <person name="Michelmore R."/>
        </authorList>
    </citation>
    <scope>NUCLEOTIDE SEQUENCE [LARGE SCALE GENOMIC DNA]</scope>
    <source>
        <strain evidence="3 4">SF5</strain>
    </source>
</reference>
<dbReference type="PANTHER" id="PTHR47852">
    <property type="entry name" value="OS06G0298400 PROTEIN"/>
    <property type="match status" value="1"/>
</dbReference>
<dbReference type="Proteomes" id="UP000294530">
    <property type="component" value="Unassembled WGS sequence"/>
</dbReference>
<keyword evidence="4" id="KW-1185">Reference proteome</keyword>
<dbReference type="InterPro" id="IPR001202">
    <property type="entry name" value="WW_dom"/>
</dbReference>
<comment type="caution">
    <text evidence="3">The sequence shown here is derived from an EMBL/GenBank/DDBJ whole genome shotgun (WGS) entry which is preliminary data.</text>
</comment>
<dbReference type="InterPro" id="IPR036020">
    <property type="entry name" value="WW_dom_sf"/>
</dbReference>
<evidence type="ECO:0000256" key="1">
    <source>
        <dbReference type="SAM" id="MobiDB-lite"/>
    </source>
</evidence>
<dbReference type="KEGG" id="blac:94344085"/>
<feature type="region of interest" description="Disordered" evidence="1">
    <location>
        <begin position="53"/>
        <end position="75"/>
    </location>
</feature>
<organism evidence="3 4">
    <name type="scientific">Bremia lactucae</name>
    <name type="common">Lettuce downy mildew</name>
    <dbReference type="NCBI Taxonomy" id="4779"/>
    <lineage>
        <taxon>Eukaryota</taxon>
        <taxon>Sar</taxon>
        <taxon>Stramenopiles</taxon>
        <taxon>Oomycota</taxon>
        <taxon>Peronosporomycetes</taxon>
        <taxon>Peronosporales</taxon>
        <taxon>Peronosporaceae</taxon>
        <taxon>Bremia</taxon>
    </lineage>
</organism>
<feature type="domain" description="WW" evidence="2">
    <location>
        <begin position="165"/>
        <end position="199"/>
    </location>
</feature>
<dbReference type="PANTHER" id="PTHR47852:SF2">
    <property type="entry name" value="WW DOMAIN-CONTAINING PROTEIN"/>
    <property type="match status" value="1"/>
</dbReference>
<protein>
    <recommendedName>
        <fullName evidence="2">WW domain-containing protein</fullName>
    </recommendedName>
</protein>
<name>A0A976FL12_BRELC</name>
<evidence type="ECO:0000313" key="3">
    <source>
        <dbReference type="EMBL" id="TDH68541.1"/>
    </source>
</evidence>
<evidence type="ECO:0000259" key="2">
    <source>
        <dbReference type="PROSITE" id="PS50020"/>
    </source>
</evidence>
<dbReference type="CDD" id="cd00201">
    <property type="entry name" value="WW"/>
    <property type="match status" value="2"/>
</dbReference>
<dbReference type="Pfam" id="PF00397">
    <property type="entry name" value="WW"/>
    <property type="match status" value="2"/>
</dbReference>
<dbReference type="PROSITE" id="PS50020">
    <property type="entry name" value="WW_DOMAIN_2"/>
    <property type="match status" value="2"/>
</dbReference>
<evidence type="ECO:0000313" key="4">
    <source>
        <dbReference type="Proteomes" id="UP000294530"/>
    </source>
</evidence>
<dbReference type="EMBL" id="SHOA02000016">
    <property type="protein sequence ID" value="TDH68541.1"/>
    <property type="molecule type" value="Genomic_DNA"/>
</dbReference>
<feature type="domain" description="WW" evidence="2">
    <location>
        <begin position="113"/>
        <end position="147"/>
    </location>
</feature>
<proteinExistence type="predicted"/>
<sequence length="295" mass="33183">MPYKSAERLQKELAAQKARAEALNYLHITGSGPSQRELVQQQQLRERQAANAVSAVAQRRVAPPPASDTPDPRVRDNTLHVIALRRAQDLEKKQQNNNAMESYWVESKATTNEVLPIGWQIVVDPASGDLYYWNENTNETTWERPECSGNQKKVTAAESKTECNDIVNSEWKEVYDAASGDVYFWNKQTNETSWTRPAAQSVTFAEALEAKAKLDSILKGCGSNVVDKADTKATKDQVNLQLSHNKRPATAMCNQINPTTLCELEKKRRYLRTCDANARDPIGTCERRWNAVDSD</sequence>
<dbReference type="GeneID" id="94344085"/>
<accession>A0A976FL12</accession>
<dbReference type="SMART" id="SM00456">
    <property type="entry name" value="WW"/>
    <property type="match status" value="2"/>
</dbReference>